<dbReference type="InterPro" id="IPR006674">
    <property type="entry name" value="HD_domain"/>
</dbReference>
<dbReference type="Pfam" id="PF01966">
    <property type="entry name" value="HD"/>
    <property type="match status" value="1"/>
</dbReference>
<organism evidence="4 5">
    <name type="scientific">Taurinivorans muris</name>
    <dbReference type="NCBI Taxonomy" id="2787751"/>
    <lineage>
        <taxon>Bacteria</taxon>
        <taxon>Pseudomonadati</taxon>
        <taxon>Thermodesulfobacteriota</taxon>
        <taxon>Desulfovibrionia</taxon>
        <taxon>Desulfovibrionales</taxon>
        <taxon>Desulfovibrionaceae</taxon>
        <taxon>Taurinivorans</taxon>
    </lineage>
</organism>
<dbReference type="EMBL" id="CP065938">
    <property type="protein sequence ID" value="UWX05594.1"/>
    <property type="molecule type" value="Genomic_DNA"/>
</dbReference>
<dbReference type="InterPro" id="IPR026875">
    <property type="entry name" value="PHydrolase_assoc_dom"/>
</dbReference>
<evidence type="ECO:0000256" key="1">
    <source>
        <dbReference type="ARBA" id="ARBA00022801"/>
    </source>
</evidence>
<dbReference type="PANTHER" id="PTHR35795:SF1">
    <property type="entry name" value="BIS(5'-NUCLEOSYL)-TETRAPHOSPHATASE, SYMMETRICAL"/>
    <property type="match status" value="1"/>
</dbReference>
<reference evidence="4" key="1">
    <citation type="submission" date="2020-12" db="EMBL/GenBank/DDBJ databases">
        <title>Taurinivorans muris gen. nov., sp. nov., fundamental and realized metabolic niche of a ubiquitous sulfidogenic bacterium in the murine intestine.</title>
        <authorList>
            <person name="Ye H."/>
            <person name="Hanson B.T."/>
            <person name="Loy A."/>
        </authorList>
    </citation>
    <scope>NUCLEOTIDE SEQUENCE</scope>
    <source>
        <strain evidence="4">LT0009</strain>
    </source>
</reference>
<dbReference type="InterPro" id="IPR051094">
    <property type="entry name" value="Diverse_Catalytic_Enzymes"/>
</dbReference>
<feature type="domain" description="HD" evidence="3">
    <location>
        <begin position="64"/>
        <end position="215"/>
    </location>
</feature>
<dbReference type="PANTHER" id="PTHR35795">
    <property type="entry name" value="SLR1885 PROTEIN"/>
    <property type="match status" value="1"/>
</dbReference>
<dbReference type="InterPro" id="IPR023023">
    <property type="entry name" value="dNTPase_2"/>
</dbReference>
<evidence type="ECO:0000256" key="2">
    <source>
        <dbReference type="HAMAP-Rule" id="MF_01212"/>
    </source>
</evidence>
<keyword evidence="5" id="KW-1185">Reference proteome</keyword>
<dbReference type="Proteomes" id="UP001058120">
    <property type="component" value="Chromosome"/>
</dbReference>
<dbReference type="Pfam" id="PF13286">
    <property type="entry name" value="HD_assoc"/>
    <property type="match status" value="1"/>
</dbReference>
<proteinExistence type="inferred from homology"/>
<protein>
    <recommendedName>
        <fullName evidence="2">Deoxyguanosinetriphosphate triphosphohydrolase-like protein</fullName>
    </recommendedName>
</protein>
<evidence type="ECO:0000313" key="5">
    <source>
        <dbReference type="Proteomes" id="UP001058120"/>
    </source>
</evidence>
<gene>
    <name evidence="4" type="primary">dgt</name>
    <name evidence="4" type="ORF">JBF11_09130</name>
</gene>
<dbReference type="SUPFAM" id="SSF109604">
    <property type="entry name" value="HD-domain/PDEase-like"/>
    <property type="match status" value="1"/>
</dbReference>
<dbReference type="PROSITE" id="PS51831">
    <property type="entry name" value="HD"/>
    <property type="match status" value="1"/>
</dbReference>
<dbReference type="Gene3D" id="1.10.3210.10">
    <property type="entry name" value="Hypothetical protein af1432"/>
    <property type="match status" value="1"/>
</dbReference>
<dbReference type="RefSeq" id="WP_334315179.1">
    <property type="nucleotide sequence ID" value="NZ_CP065938.1"/>
</dbReference>
<evidence type="ECO:0000259" key="3">
    <source>
        <dbReference type="PROSITE" id="PS51831"/>
    </source>
</evidence>
<dbReference type="InterPro" id="IPR006261">
    <property type="entry name" value="dGTPase"/>
</dbReference>
<keyword evidence="1 2" id="KW-0378">Hydrolase</keyword>
<dbReference type="SMART" id="SM00471">
    <property type="entry name" value="HDc"/>
    <property type="match status" value="1"/>
</dbReference>
<dbReference type="InterPro" id="IPR003607">
    <property type="entry name" value="HD/PDEase_dom"/>
</dbReference>
<sequence>MNKLELGKRLFFEQEQISTGGESIENRDPFQRDRDRILHSRAFRRLMHKTQIFNANKGDHFRNRLTHTLEVSQIARSIGKVLGLDDELLEAISYGHDLGHTPFGHIGEKTLNKILKGEYIDRLSSENQRLFPQSGDNFKHNFQSLRVVDSLECRSEAYMGLNLTFAVREGILKHTNKLMNIKYSDLNLEHMQIANEFSCTLEGQVVAISDEIAQCTHDLEDGVRSGIISIADVEKNDLVKKIIDNYKLKELNYNSKTPSLDIRINRIKFLVGYLINDVCIQSQTEIKKKLGDNNDFKAIYVTEKLVDFKSETKELVRKLNEFITNSVIFSEDISIADAKSENIIIQLFSAYYQTPRQLPDYILNRYFLKNGLDFNRLALKEDELKCDIRFVRLICDYLAGMTDQFASREYMRLYYPEYI</sequence>
<dbReference type="NCBIfam" id="TIGR01353">
    <property type="entry name" value="dGTP_triPase"/>
    <property type="match status" value="1"/>
</dbReference>
<name>A0ABY5Y088_9BACT</name>
<dbReference type="CDD" id="cd00077">
    <property type="entry name" value="HDc"/>
    <property type="match status" value="1"/>
</dbReference>
<accession>A0ABY5Y088</accession>
<comment type="similarity">
    <text evidence="2">Belongs to the dGTPase family. Type 2 subfamily.</text>
</comment>
<evidence type="ECO:0000313" key="4">
    <source>
        <dbReference type="EMBL" id="UWX05594.1"/>
    </source>
</evidence>
<dbReference type="HAMAP" id="MF_01212">
    <property type="entry name" value="dGTPase_type2"/>
    <property type="match status" value="1"/>
</dbReference>